<dbReference type="EMBL" id="BAABDQ010000071">
    <property type="protein sequence ID" value="GAA3623783.1"/>
    <property type="molecule type" value="Genomic_DNA"/>
</dbReference>
<dbReference type="InterPro" id="IPR011990">
    <property type="entry name" value="TPR-like_helical_dom_sf"/>
</dbReference>
<dbReference type="PANTHER" id="PTHR46082">
    <property type="entry name" value="ATP/GTP-BINDING PROTEIN-RELATED"/>
    <property type="match status" value="1"/>
</dbReference>
<keyword evidence="2" id="KW-1133">Transmembrane helix</keyword>
<evidence type="ECO:0000313" key="3">
    <source>
        <dbReference type="EMBL" id="GAA3623783.1"/>
    </source>
</evidence>
<feature type="region of interest" description="Disordered" evidence="1">
    <location>
        <begin position="711"/>
        <end position="775"/>
    </location>
</feature>
<keyword evidence="2" id="KW-0472">Membrane</keyword>
<dbReference type="PANTHER" id="PTHR46082:SF6">
    <property type="entry name" value="AAA+ ATPASE DOMAIN-CONTAINING PROTEIN-RELATED"/>
    <property type="match status" value="1"/>
</dbReference>
<reference evidence="4" key="1">
    <citation type="journal article" date="2019" name="Int. J. Syst. Evol. Microbiol.">
        <title>The Global Catalogue of Microorganisms (GCM) 10K type strain sequencing project: providing services to taxonomists for standard genome sequencing and annotation.</title>
        <authorList>
            <consortium name="The Broad Institute Genomics Platform"/>
            <consortium name="The Broad Institute Genome Sequencing Center for Infectious Disease"/>
            <person name="Wu L."/>
            <person name="Ma J."/>
        </authorList>
    </citation>
    <scope>NUCLEOTIDE SEQUENCE [LARGE SCALE GENOMIC DNA]</scope>
    <source>
        <strain evidence="4">JCM 17326</strain>
    </source>
</reference>
<dbReference type="PRINTS" id="PR00364">
    <property type="entry name" value="DISEASERSIST"/>
</dbReference>
<dbReference type="SUPFAM" id="SSF52540">
    <property type="entry name" value="P-loop containing nucleoside triphosphate hydrolases"/>
    <property type="match status" value="1"/>
</dbReference>
<evidence type="ECO:0000313" key="4">
    <source>
        <dbReference type="Proteomes" id="UP001500630"/>
    </source>
</evidence>
<feature type="compositionally biased region" description="Basic and acidic residues" evidence="1">
    <location>
        <begin position="718"/>
        <end position="734"/>
    </location>
</feature>
<protein>
    <recommendedName>
        <fullName evidence="5">Tetratricopeptide repeat protein</fullName>
    </recommendedName>
</protein>
<sequence>MASRPVRLAPRPAFLAGRETALMELRTRLAAEGRPGPQIVVLHGLGGMGKTSLAVEYAHRHSHTYGLIWQLAAQDPTTLSAQLGELAVLLGVRDLVDAADPVTQVHAALAARADSWLLIIDNAIDAVALRTVLPPVGQGHVIVTSRSAHWPSIQGWEVSALDGDIAADFLISRTASDRDDHEAARRVAEQLGGLPLALEQAAAYLSATGRTLDDYLGLLNDQRAELLAHGDPTGYDQRVASTWSLTLDQLQHATPIAIALLRLLACYSPDDIPIGLLLTGHRQPAHHHRPLGPDQGEVVRRLAPLFDSPFVVDEAVTALGRYSLISPPVQGLTSIHRLVQAITLDHLSAEGSSNSGPGRSGLRLLEWRRVAAMLLETKIPQDPDQPASWPAYARLLPHAHATLGLGSSGMRKMLSYLEASGDYTTARTLCRQIYDATREIHGTEHPATIASRGLLAVLTGRAGDAISAREQFADLLPLVRRVSGSQHPTTLHVWTNFAHWTGLAGDAVGARDEFATLLPLQQMSGPEHPDTLTVRTELAYWTGQAGDVAGARDQFATLLPVRERVQGPEHPDTLTVRTELAYWTGQAGNRAGARDQFATLLRVRERVFGPEHPDTLTVRAHLAYFTGWAGDAVAARNQYTALLPIRERVLGPEHPDTLTVRAHLAYFTGRAGDAARARDQYAALLPIRERVLGPKHPETLATRANLAAWTEKAGNPSRIRDRHVAPPSTHEHPQTARPATADPSQPIDPPHIPASARPISSSTVSPGSSKANGRRPNRWPLAIMWSLALVLASAIAVGVIHALGSGLSLPDTAPSATASDDSTFFTGTWVGTLTRLDSGTVFPVTIPMTKAAEKGTDATTIRWGAKYHCTATLAMKKASDKELTLGLGRVRGDGCKGGVIVLSKQKDNQVSVRVTDADGSVRMSGEASR</sequence>
<feature type="transmembrane region" description="Helical" evidence="2">
    <location>
        <begin position="779"/>
        <end position="800"/>
    </location>
</feature>
<evidence type="ECO:0000256" key="2">
    <source>
        <dbReference type="SAM" id="Phobius"/>
    </source>
</evidence>
<dbReference type="SUPFAM" id="SSF48452">
    <property type="entry name" value="TPR-like"/>
    <property type="match status" value="2"/>
</dbReference>
<dbReference type="Proteomes" id="UP001500630">
    <property type="component" value="Unassembled WGS sequence"/>
</dbReference>
<dbReference type="Pfam" id="PF13374">
    <property type="entry name" value="TPR_10"/>
    <property type="match status" value="3"/>
</dbReference>
<dbReference type="Pfam" id="PF13424">
    <property type="entry name" value="TPR_12"/>
    <property type="match status" value="2"/>
</dbReference>
<name>A0ABP7A2P3_9ACTN</name>
<dbReference type="Gene3D" id="3.40.50.300">
    <property type="entry name" value="P-loop containing nucleotide triphosphate hydrolases"/>
    <property type="match status" value="1"/>
</dbReference>
<gene>
    <name evidence="3" type="ORF">GCM10022419_131800</name>
</gene>
<comment type="caution">
    <text evidence="3">The sequence shown here is derived from an EMBL/GenBank/DDBJ whole genome shotgun (WGS) entry which is preliminary data.</text>
</comment>
<proteinExistence type="predicted"/>
<accession>A0ABP7A2P3</accession>
<feature type="compositionally biased region" description="Low complexity" evidence="1">
    <location>
        <begin position="760"/>
        <end position="769"/>
    </location>
</feature>
<keyword evidence="2" id="KW-0812">Transmembrane</keyword>
<dbReference type="InterPro" id="IPR027417">
    <property type="entry name" value="P-loop_NTPase"/>
</dbReference>
<organism evidence="3 4">
    <name type="scientific">Nonomuraea rosea</name>
    <dbReference type="NCBI Taxonomy" id="638574"/>
    <lineage>
        <taxon>Bacteria</taxon>
        <taxon>Bacillati</taxon>
        <taxon>Actinomycetota</taxon>
        <taxon>Actinomycetes</taxon>
        <taxon>Streptosporangiales</taxon>
        <taxon>Streptosporangiaceae</taxon>
        <taxon>Nonomuraea</taxon>
    </lineage>
</organism>
<dbReference type="InterPro" id="IPR053137">
    <property type="entry name" value="NLR-like"/>
</dbReference>
<evidence type="ECO:0000256" key="1">
    <source>
        <dbReference type="SAM" id="MobiDB-lite"/>
    </source>
</evidence>
<keyword evidence="4" id="KW-1185">Reference proteome</keyword>
<evidence type="ECO:0008006" key="5">
    <source>
        <dbReference type="Google" id="ProtNLM"/>
    </source>
</evidence>
<dbReference type="Gene3D" id="1.25.40.10">
    <property type="entry name" value="Tetratricopeptide repeat domain"/>
    <property type="match status" value="2"/>
</dbReference>